<dbReference type="OrthoDB" id="1349101at2"/>
<dbReference type="EMBL" id="FNBA01000016">
    <property type="protein sequence ID" value="SDF25076.1"/>
    <property type="molecule type" value="Genomic_DNA"/>
</dbReference>
<keyword evidence="1" id="KW-1133">Transmembrane helix</keyword>
<keyword evidence="3" id="KW-1185">Reference proteome</keyword>
<keyword evidence="1" id="KW-0812">Transmembrane</keyword>
<dbReference type="RefSeq" id="WP_093145475.1">
    <property type="nucleotide sequence ID" value="NZ_BMWO01000020.1"/>
</dbReference>
<evidence type="ECO:0000313" key="2">
    <source>
        <dbReference type="EMBL" id="SDF25076.1"/>
    </source>
</evidence>
<organism evidence="2 3">
    <name type="scientific">Ulvibacter litoralis</name>
    <dbReference type="NCBI Taxonomy" id="227084"/>
    <lineage>
        <taxon>Bacteria</taxon>
        <taxon>Pseudomonadati</taxon>
        <taxon>Bacteroidota</taxon>
        <taxon>Flavobacteriia</taxon>
        <taxon>Flavobacteriales</taxon>
        <taxon>Flavobacteriaceae</taxon>
        <taxon>Ulvibacter</taxon>
    </lineage>
</organism>
<gene>
    <name evidence="2" type="ORF">SAMN05421855_1161</name>
</gene>
<evidence type="ECO:0000313" key="3">
    <source>
        <dbReference type="Proteomes" id="UP000199321"/>
    </source>
</evidence>
<proteinExistence type="predicted"/>
<name>A0A1G7JJK6_9FLAO</name>
<reference evidence="2 3" key="1">
    <citation type="submission" date="2016-10" db="EMBL/GenBank/DDBJ databases">
        <authorList>
            <person name="de Groot N.N."/>
        </authorList>
    </citation>
    <scope>NUCLEOTIDE SEQUENCE [LARGE SCALE GENOMIC DNA]</scope>
    <source>
        <strain evidence="2 3">DSM 16195</strain>
    </source>
</reference>
<protein>
    <submittedName>
        <fullName evidence="2">Uncharacterized protein</fullName>
    </submittedName>
</protein>
<keyword evidence="1" id="KW-0472">Membrane</keyword>
<evidence type="ECO:0000256" key="1">
    <source>
        <dbReference type="SAM" id="Phobius"/>
    </source>
</evidence>
<dbReference type="STRING" id="227084.SAMN05421855_1161"/>
<sequence>MNKTSENFILKLYSATLTAVLAFAILSAFKTEQKNKKFDEITVERINIIEPNGGLKMVISNQSKQHSGMFNGEMLFGERERPAGIIFFNEEQDEVGGILYQGNKKDGSSWILSVDQYKTDQIMQMRYLKNNEGKSRYGIQFWDKDENYTMPIIAKKIDSLKKKGLSMQEAIKVIKKAKVGGLITAERMFIGKTSNENAGIFIQDQKGIDRLKIYVDNQNNPKIEVLDEKGNTIKNLASE</sequence>
<dbReference type="Proteomes" id="UP000199321">
    <property type="component" value="Unassembled WGS sequence"/>
</dbReference>
<accession>A0A1G7JJK6</accession>
<feature type="transmembrane region" description="Helical" evidence="1">
    <location>
        <begin position="12"/>
        <end position="29"/>
    </location>
</feature>
<dbReference type="AlphaFoldDB" id="A0A1G7JJK6"/>